<protein>
    <recommendedName>
        <fullName evidence="4">DUF3149 domain-containing protein</fullName>
    </recommendedName>
</protein>
<keyword evidence="1" id="KW-0812">Transmembrane</keyword>
<name>A0ABU9G6W9_9GAMM</name>
<evidence type="ECO:0000313" key="2">
    <source>
        <dbReference type="EMBL" id="MEL0613498.1"/>
    </source>
</evidence>
<keyword evidence="1" id="KW-1133">Transmembrane helix</keyword>
<evidence type="ECO:0000313" key="3">
    <source>
        <dbReference type="Proteomes" id="UP001379949"/>
    </source>
</evidence>
<organism evidence="2 3">
    <name type="scientific">Marinomonas arenicola</name>
    <dbReference type="NCBI Taxonomy" id="569601"/>
    <lineage>
        <taxon>Bacteria</taxon>
        <taxon>Pseudomonadati</taxon>
        <taxon>Pseudomonadota</taxon>
        <taxon>Gammaproteobacteria</taxon>
        <taxon>Oceanospirillales</taxon>
        <taxon>Oceanospirillaceae</taxon>
        <taxon>Marinomonas</taxon>
    </lineage>
</organism>
<proteinExistence type="predicted"/>
<evidence type="ECO:0008006" key="4">
    <source>
        <dbReference type="Google" id="ProtNLM"/>
    </source>
</evidence>
<keyword evidence="1" id="KW-0472">Membrane</keyword>
<sequence length="47" mass="5165">MTSPLVTITLGGFAIFFVGLAVIAGLVILKKYKAEQLRIKEKDEREG</sequence>
<reference evidence="2 3" key="1">
    <citation type="submission" date="2024-02" db="EMBL/GenBank/DDBJ databases">
        <title>Bacteria isolated from the canopy kelp, Nereocystis luetkeana.</title>
        <authorList>
            <person name="Pfister C.A."/>
            <person name="Younker I.T."/>
            <person name="Light S.H."/>
        </authorList>
    </citation>
    <scope>NUCLEOTIDE SEQUENCE [LARGE SCALE GENOMIC DNA]</scope>
    <source>
        <strain evidence="2 3">TI.4.07</strain>
    </source>
</reference>
<dbReference type="Proteomes" id="UP001379949">
    <property type="component" value="Unassembled WGS sequence"/>
</dbReference>
<keyword evidence="3" id="KW-1185">Reference proteome</keyword>
<gene>
    <name evidence="2" type="ORF">V6242_10095</name>
</gene>
<accession>A0ABU9G6W9</accession>
<evidence type="ECO:0000256" key="1">
    <source>
        <dbReference type="SAM" id="Phobius"/>
    </source>
</evidence>
<dbReference type="RefSeq" id="WP_341567272.1">
    <property type="nucleotide sequence ID" value="NZ_JBAKAR010000007.1"/>
</dbReference>
<dbReference type="EMBL" id="JBAKAR010000007">
    <property type="protein sequence ID" value="MEL0613498.1"/>
    <property type="molecule type" value="Genomic_DNA"/>
</dbReference>
<comment type="caution">
    <text evidence="2">The sequence shown here is derived from an EMBL/GenBank/DDBJ whole genome shotgun (WGS) entry which is preliminary data.</text>
</comment>
<feature type="transmembrane region" description="Helical" evidence="1">
    <location>
        <begin position="6"/>
        <end position="29"/>
    </location>
</feature>